<dbReference type="HAMAP" id="MF_01584">
    <property type="entry name" value="UPF0502"/>
    <property type="match status" value="1"/>
</dbReference>
<keyword evidence="2" id="KW-0175">Coiled coil</keyword>
<comment type="caution">
    <text evidence="3">The sequence shown here is derived from an EMBL/GenBank/DDBJ whole genome shotgun (WGS) entry which is preliminary data.</text>
</comment>
<proteinExistence type="inferred from homology"/>
<dbReference type="EMBL" id="JAEPBG010000002">
    <property type="protein sequence ID" value="MBK4734310.1"/>
    <property type="molecule type" value="Genomic_DNA"/>
</dbReference>
<dbReference type="PANTHER" id="PTHR38768">
    <property type="entry name" value="UPF0502 PROTEIN YCEH"/>
    <property type="match status" value="1"/>
</dbReference>
<dbReference type="InterPro" id="IPR036390">
    <property type="entry name" value="WH_DNA-bd_sf"/>
</dbReference>
<evidence type="ECO:0000313" key="4">
    <source>
        <dbReference type="Proteomes" id="UP000622890"/>
    </source>
</evidence>
<comment type="similarity">
    <text evidence="1">Belongs to the UPF0502 family.</text>
</comment>
<dbReference type="SUPFAM" id="SSF46785">
    <property type="entry name" value="Winged helix' DNA-binding domain"/>
    <property type="match status" value="2"/>
</dbReference>
<feature type="coiled-coil region" evidence="2">
    <location>
        <begin position="189"/>
        <end position="216"/>
    </location>
</feature>
<evidence type="ECO:0000256" key="1">
    <source>
        <dbReference type="HAMAP-Rule" id="MF_01584"/>
    </source>
</evidence>
<dbReference type="Gene3D" id="1.10.10.10">
    <property type="entry name" value="Winged helix-like DNA-binding domain superfamily/Winged helix DNA-binding domain"/>
    <property type="match status" value="2"/>
</dbReference>
<protein>
    <submittedName>
        <fullName evidence="3">YceH family protein</fullName>
    </submittedName>
</protein>
<evidence type="ECO:0000313" key="3">
    <source>
        <dbReference type="EMBL" id="MBK4734310.1"/>
    </source>
</evidence>
<sequence length="218" mass="23964">MSDDLPLSAAEIRVLGVLAEKEALTPDNYPLSLNSLTAGCNQLSSREPVMQLSEDEVMDTLGALMAKKLAAEVSQAGARVKKYEHRMRPRWSLEQDKLAALVVLMLRGPQTAGEVRTRVGRIHEYASVAELENALQFLIDKYPPLVARLARAPGAREVRYAHLLAGEIDEAALLAQGESATGSSKGDRVARLEEEVAALRAEMERMSQEFAEIRKLLE</sequence>
<keyword evidence="4" id="KW-1185">Reference proteome</keyword>
<dbReference type="RefSeq" id="WP_200591065.1">
    <property type="nucleotide sequence ID" value="NZ_JAEPBG010000002.1"/>
</dbReference>
<name>A0A934SPN8_9BURK</name>
<gene>
    <name evidence="3" type="ORF">JJB74_06815</name>
</gene>
<dbReference type="Pfam" id="PF04337">
    <property type="entry name" value="DUF480"/>
    <property type="match status" value="1"/>
</dbReference>
<reference evidence="3" key="1">
    <citation type="submission" date="2021-01" db="EMBL/GenBank/DDBJ databases">
        <title>Genome sequence of strain Noviherbaspirillum sp. DKR-6.</title>
        <authorList>
            <person name="Chaudhary D.K."/>
        </authorList>
    </citation>
    <scope>NUCLEOTIDE SEQUENCE</scope>
    <source>
        <strain evidence="3">DKR-6</strain>
    </source>
</reference>
<accession>A0A934SPN8</accession>
<dbReference type="InterPro" id="IPR007432">
    <property type="entry name" value="DUF480"/>
</dbReference>
<dbReference type="InterPro" id="IPR036388">
    <property type="entry name" value="WH-like_DNA-bd_sf"/>
</dbReference>
<organism evidence="3 4">
    <name type="scientific">Noviherbaspirillum pedocola</name>
    <dbReference type="NCBI Taxonomy" id="2801341"/>
    <lineage>
        <taxon>Bacteria</taxon>
        <taxon>Pseudomonadati</taxon>
        <taxon>Pseudomonadota</taxon>
        <taxon>Betaproteobacteria</taxon>
        <taxon>Burkholderiales</taxon>
        <taxon>Oxalobacteraceae</taxon>
        <taxon>Noviherbaspirillum</taxon>
    </lineage>
</organism>
<dbReference type="AlphaFoldDB" id="A0A934SPN8"/>
<evidence type="ECO:0000256" key="2">
    <source>
        <dbReference type="SAM" id="Coils"/>
    </source>
</evidence>
<dbReference type="Proteomes" id="UP000622890">
    <property type="component" value="Unassembled WGS sequence"/>
</dbReference>
<dbReference type="PANTHER" id="PTHR38768:SF1">
    <property type="entry name" value="UPF0502 PROTEIN YCEH"/>
    <property type="match status" value="1"/>
</dbReference>